<dbReference type="EMBL" id="LR824538">
    <property type="protein sequence ID" value="CAH1645940.1"/>
    <property type="molecule type" value="Genomic_DNA"/>
</dbReference>
<dbReference type="SUPFAM" id="SSF53098">
    <property type="entry name" value="Ribonuclease H-like"/>
    <property type="match status" value="1"/>
</dbReference>
<evidence type="ECO:0008006" key="5">
    <source>
        <dbReference type="Google" id="ProtNLM"/>
    </source>
</evidence>
<dbReference type="GO" id="GO:0005783">
    <property type="term" value="C:endoplasmic reticulum"/>
    <property type="evidence" value="ECO:0007669"/>
    <property type="project" value="TreeGrafter"/>
</dbReference>
<name>A0A9P0N957_SPOLI</name>
<accession>A0A9P0N957</accession>
<gene>
    <name evidence="3" type="ORF">SPLIT_LOCUS11292</name>
</gene>
<evidence type="ECO:0000256" key="2">
    <source>
        <dbReference type="SAM" id="Phobius"/>
    </source>
</evidence>
<dbReference type="PANTHER" id="PTHR15092:SF22">
    <property type="entry name" value="POLY(A)-SPECIFIC RIBONUCLEASE PNLDC1"/>
    <property type="match status" value="1"/>
</dbReference>
<dbReference type="PANTHER" id="PTHR15092">
    <property type="entry name" value="POLY A -SPECIFIC RIBONUCLEASE/TARGET OF EGR1, MEMBER 1"/>
    <property type="match status" value="1"/>
</dbReference>
<dbReference type="Pfam" id="PF04857">
    <property type="entry name" value="CAF1"/>
    <property type="match status" value="1"/>
</dbReference>
<comment type="similarity">
    <text evidence="1">Belongs to the CAF1 family.</text>
</comment>
<dbReference type="GO" id="GO:0000289">
    <property type="term" value="P:nuclear-transcribed mRNA poly(A) tail shortening"/>
    <property type="evidence" value="ECO:0007669"/>
    <property type="project" value="TreeGrafter"/>
</dbReference>
<dbReference type="GO" id="GO:1990431">
    <property type="term" value="P:priRNA 3'-end processing"/>
    <property type="evidence" value="ECO:0007669"/>
    <property type="project" value="TreeGrafter"/>
</dbReference>
<keyword evidence="2" id="KW-0812">Transmembrane</keyword>
<dbReference type="Gene3D" id="3.30.420.10">
    <property type="entry name" value="Ribonuclease H-like superfamily/Ribonuclease H"/>
    <property type="match status" value="2"/>
</dbReference>
<evidence type="ECO:0000313" key="3">
    <source>
        <dbReference type="EMBL" id="CAH1645940.1"/>
    </source>
</evidence>
<keyword evidence="4" id="KW-1185">Reference proteome</keyword>
<protein>
    <recommendedName>
        <fullName evidence="5">Pre-piRNA 3'-exonuclease trimmer-like</fullName>
    </recommendedName>
</protein>
<dbReference type="AlphaFoldDB" id="A0A9P0N957"/>
<dbReference type="Proteomes" id="UP001153321">
    <property type="component" value="Chromosome 7"/>
</dbReference>
<reference evidence="3" key="1">
    <citation type="submission" date="2022-02" db="EMBL/GenBank/DDBJ databases">
        <authorList>
            <person name="King R."/>
        </authorList>
    </citation>
    <scope>NUCLEOTIDE SEQUENCE</scope>
</reference>
<evidence type="ECO:0000313" key="4">
    <source>
        <dbReference type="Proteomes" id="UP001153321"/>
    </source>
</evidence>
<evidence type="ECO:0000256" key="1">
    <source>
        <dbReference type="ARBA" id="ARBA00008372"/>
    </source>
</evidence>
<dbReference type="InterPro" id="IPR051181">
    <property type="entry name" value="CAF1_poly(A)_ribonucleases"/>
</dbReference>
<dbReference type="InterPro" id="IPR036397">
    <property type="entry name" value="RNaseH_sf"/>
</dbReference>
<dbReference type="GO" id="GO:0005634">
    <property type="term" value="C:nucleus"/>
    <property type="evidence" value="ECO:0007669"/>
    <property type="project" value="TreeGrafter"/>
</dbReference>
<keyword evidence="2" id="KW-0472">Membrane</keyword>
<dbReference type="GO" id="GO:1990432">
    <property type="term" value="P:siRNA 3'-end processing"/>
    <property type="evidence" value="ECO:0007669"/>
    <property type="project" value="TreeGrafter"/>
</dbReference>
<dbReference type="GO" id="GO:0003723">
    <property type="term" value="F:RNA binding"/>
    <property type="evidence" value="ECO:0007669"/>
    <property type="project" value="TreeGrafter"/>
</dbReference>
<keyword evidence="2" id="KW-1133">Transmembrane helix</keyword>
<proteinExistence type="inferred from homology"/>
<organism evidence="3 4">
    <name type="scientific">Spodoptera littoralis</name>
    <name type="common">Egyptian cotton leafworm</name>
    <dbReference type="NCBI Taxonomy" id="7109"/>
    <lineage>
        <taxon>Eukaryota</taxon>
        <taxon>Metazoa</taxon>
        <taxon>Ecdysozoa</taxon>
        <taxon>Arthropoda</taxon>
        <taxon>Hexapoda</taxon>
        <taxon>Insecta</taxon>
        <taxon>Pterygota</taxon>
        <taxon>Neoptera</taxon>
        <taxon>Endopterygota</taxon>
        <taxon>Lepidoptera</taxon>
        <taxon>Glossata</taxon>
        <taxon>Ditrysia</taxon>
        <taxon>Noctuoidea</taxon>
        <taxon>Noctuidae</taxon>
        <taxon>Amphipyrinae</taxon>
        <taxon>Spodoptera</taxon>
    </lineage>
</organism>
<dbReference type="InterPro" id="IPR006941">
    <property type="entry name" value="RNase_CAF1"/>
</dbReference>
<dbReference type="GO" id="GO:0000175">
    <property type="term" value="F:3'-5'-RNA exonuclease activity"/>
    <property type="evidence" value="ECO:0007669"/>
    <property type="project" value="TreeGrafter"/>
</dbReference>
<dbReference type="InterPro" id="IPR012337">
    <property type="entry name" value="RNaseH-like_sf"/>
</dbReference>
<feature type="transmembrane region" description="Helical" evidence="2">
    <location>
        <begin position="503"/>
        <end position="520"/>
    </location>
</feature>
<sequence>MEVTNENFDEEFDNFKSDLKKACFVSFDAEFNALLSGDKFKHRLFDTNEERYNLIKNDADQLIMTQVGLTMFEYHRDRDRYKAKSYTFYLCPQSFSEIDQSFVFLASTLKFLRRHHFDFNKFIYGGVPYLSKAEEAVVRQNLKENILFNQLTRTLQMDDEKLLQDYCSEVSKWLIRSNDGTMYLNVPNHILRYVTHIEVRMRFPNVVTTNSLGDSKKILIYRNVNVEGAISTPREELENNLLDGLLGFSRVIALLAESQKPIAGHNLFIDTIILHNQFIGPLPNKYKDFKKNVHNMFPVLYDTKYLSSIMAKKLPHNECWKSNALQDLYEFFAERKFMKLHMWANEIELSRPFAPNQTYHEAGWDSYCTGFCFIRLAHWVACENRGNFATVGPTEKLKVLKPYCNKVNVIRGAVQYMNFAEDDPPRFRPQLLHLMLLKENSINVGKVASELGAYGSIDIKPYGNKAALIATGSQQVAQKILKEFKNSKEYKIALYSHSPAKRVALWSGALITGSIVLYLLHQKLR</sequence>